<dbReference type="EMBL" id="JARJCM010000264">
    <property type="protein sequence ID" value="KAJ7020412.1"/>
    <property type="molecule type" value="Genomic_DNA"/>
</dbReference>
<keyword evidence="2" id="KW-1185">Reference proteome</keyword>
<evidence type="ECO:0000313" key="2">
    <source>
        <dbReference type="Proteomes" id="UP001218188"/>
    </source>
</evidence>
<reference evidence="1" key="1">
    <citation type="submission" date="2023-03" db="EMBL/GenBank/DDBJ databases">
        <title>Massive genome expansion in bonnet fungi (Mycena s.s.) driven by repeated elements and novel gene families across ecological guilds.</title>
        <authorList>
            <consortium name="Lawrence Berkeley National Laboratory"/>
            <person name="Harder C.B."/>
            <person name="Miyauchi S."/>
            <person name="Viragh M."/>
            <person name="Kuo A."/>
            <person name="Thoen E."/>
            <person name="Andreopoulos B."/>
            <person name="Lu D."/>
            <person name="Skrede I."/>
            <person name="Drula E."/>
            <person name="Henrissat B."/>
            <person name="Morin E."/>
            <person name="Kohler A."/>
            <person name="Barry K."/>
            <person name="LaButti K."/>
            <person name="Morin E."/>
            <person name="Salamov A."/>
            <person name="Lipzen A."/>
            <person name="Mereny Z."/>
            <person name="Hegedus B."/>
            <person name="Baldrian P."/>
            <person name="Stursova M."/>
            <person name="Weitz H."/>
            <person name="Taylor A."/>
            <person name="Grigoriev I.V."/>
            <person name="Nagy L.G."/>
            <person name="Martin F."/>
            <person name="Kauserud H."/>
        </authorList>
    </citation>
    <scope>NUCLEOTIDE SEQUENCE</scope>
    <source>
        <strain evidence="1">CBHHK200</strain>
    </source>
</reference>
<dbReference type="Proteomes" id="UP001218188">
    <property type="component" value="Unassembled WGS sequence"/>
</dbReference>
<sequence>MLYKILVENVYCRLLHRLNASSALILGASVLGEDFVHAWRSRRVDGSGDSIYVLPNRGVFHPVIVGTVASADFTSSGAFAFTLRIPPHATPAMQALFYQQISCLASVVAARDGVNPDVRCEDTISWNYGTTSEDGSIHIVASDSTPVVLRTPGSCLQERARSRSTSSVCSTSSSSTMSSTDECVPAAPLIKTGDLLVVRCQMTCREFPRPNSLVVRLFELSAIDVAVIV</sequence>
<evidence type="ECO:0000313" key="1">
    <source>
        <dbReference type="EMBL" id="KAJ7020412.1"/>
    </source>
</evidence>
<organism evidence="1 2">
    <name type="scientific">Mycena alexandri</name>
    <dbReference type="NCBI Taxonomy" id="1745969"/>
    <lineage>
        <taxon>Eukaryota</taxon>
        <taxon>Fungi</taxon>
        <taxon>Dikarya</taxon>
        <taxon>Basidiomycota</taxon>
        <taxon>Agaricomycotina</taxon>
        <taxon>Agaricomycetes</taxon>
        <taxon>Agaricomycetidae</taxon>
        <taxon>Agaricales</taxon>
        <taxon>Marasmiineae</taxon>
        <taxon>Mycenaceae</taxon>
        <taxon>Mycena</taxon>
    </lineage>
</organism>
<dbReference type="AlphaFoldDB" id="A0AAD6S792"/>
<comment type="caution">
    <text evidence="1">The sequence shown here is derived from an EMBL/GenBank/DDBJ whole genome shotgun (WGS) entry which is preliminary data.</text>
</comment>
<accession>A0AAD6S792</accession>
<gene>
    <name evidence="1" type="ORF">C8F04DRAFT_1275128</name>
</gene>
<protein>
    <submittedName>
        <fullName evidence="1">Uncharacterized protein</fullName>
    </submittedName>
</protein>
<proteinExistence type="predicted"/>
<name>A0AAD6S792_9AGAR</name>